<sequence>MLLHKCVHTARSLRSQCFFMVDKESLFVEWLKEWDCKLGQESKYFLMLVDNCVVNDVKNTTLRNFLQKNPTSILLPCNLVIIKTAKAYLHKEMAHTVLHQIDEGSRDTAADIAEKGSLLG</sequence>
<proteinExistence type="predicted"/>
<evidence type="ECO:0000313" key="1">
    <source>
        <dbReference type="EMBL" id="KAJ8012498.1"/>
    </source>
</evidence>
<gene>
    <name evidence="1" type="ORF">DPEC_G00043450</name>
</gene>
<organism evidence="1 2">
    <name type="scientific">Dallia pectoralis</name>
    <name type="common">Alaska blackfish</name>
    <dbReference type="NCBI Taxonomy" id="75939"/>
    <lineage>
        <taxon>Eukaryota</taxon>
        <taxon>Metazoa</taxon>
        <taxon>Chordata</taxon>
        <taxon>Craniata</taxon>
        <taxon>Vertebrata</taxon>
        <taxon>Euteleostomi</taxon>
        <taxon>Actinopterygii</taxon>
        <taxon>Neopterygii</taxon>
        <taxon>Teleostei</taxon>
        <taxon>Protacanthopterygii</taxon>
        <taxon>Esociformes</taxon>
        <taxon>Umbridae</taxon>
        <taxon>Dallia</taxon>
    </lineage>
</organism>
<comment type="caution">
    <text evidence="1">The sequence shown here is derived from an EMBL/GenBank/DDBJ whole genome shotgun (WGS) entry which is preliminary data.</text>
</comment>
<name>A0ACC2H9K8_DALPE</name>
<dbReference type="EMBL" id="CM055731">
    <property type="protein sequence ID" value="KAJ8012498.1"/>
    <property type="molecule type" value="Genomic_DNA"/>
</dbReference>
<dbReference type="Proteomes" id="UP001157502">
    <property type="component" value="Chromosome 4"/>
</dbReference>
<keyword evidence="2" id="KW-1185">Reference proteome</keyword>
<reference evidence="1" key="1">
    <citation type="submission" date="2021-05" db="EMBL/GenBank/DDBJ databases">
        <authorList>
            <person name="Pan Q."/>
            <person name="Jouanno E."/>
            <person name="Zahm M."/>
            <person name="Klopp C."/>
            <person name="Cabau C."/>
            <person name="Louis A."/>
            <person name="Berthelot C."/>
            <person name="Parey E."/>
            <person name="Roest Crollius H."/>
            <person name="Montfort J."/>
            <person name="Robinson-Rechavi M."/>
            <person name="Bouchez O."/>
            <person name="Lampietro C."/>
            <person name="Lopez Roques C."/>
            <person name="Donnadieu C."/>
            <person name="Postlethwait J."/>
            <person name="Bobe J."/>
            <person name="Dillon D."/>
            <person name="Chandos A."/>
            <person name="von Hippel F."/>
            <person name="Guiguen Y."/>
        </authorList>
    </citation>
    <scope>NUCLEOTIDE SEQUENCE</scope>
    <source>
        <strain evidence="1">YG-Jan2019</strain>
    </source>
</reference>
<evidence type="ECO:0000313" key="2">
    <source>
        <dbReference type="Proteomes" id="UP001157502"/>
    </source>
</evidence>
<protein>
    <submittedName>
        <fullName evidence="1">Uncharacterized protein</fullName>
    </submittedName>
</protein>
<accession>A0ACC2H9K8</accession>